<evidence type="ECO:0000313" key="17">
    <source>
        <dbReference type="Ensembl" id="ENSPPYP00000044683.1"/>
    </source>
</evidence>
<dbReference type="SUPFAM" id="SSF52540">
    <property type="entry name" value="P-loop containing nucleoside triphosphate hydrolases"/>
    <property type="match status" value="1"/>
</dbReference>
<keyword evidence="7 14" id="KW-0813">Transport</keyword>
<evidence type="ECO:0000256" key="1">
    <source>
        <dbReference type="ARBA" id="ARBA00001974"/>
    </source>
</evidence>
<dbReference type="Proteomes" id="UP000001595">
    <property type="component" value="Chromosome 2B"/>
</dbReference>
<evidence type="ECO:0000256" key="2">
    <source>
        <dbReference type="ARBA" id="ARBA00003195"/>
    </source>
</evidence>
<evidence type="ECO:0000256" key="14">
    <source>
        <dbReference type="PIRNR" id="PIRNR000543"/>
    </source>
</evidence>
<dbReference type="InterPro" id="IPR015828">
    <property type="entry name" value="NDUFA10"/>
</dbReference>
<comment type="similarity">
    <text evidence="4 14">Belongs to the complex I NDUFA10 subunit family.</text>
</comment>
<sequence>MALRLLKLAPTSASVRVVAAGAQRVRGIHSSVQCKLRYGMWRFLLGDKASKRLTEHSRVITVDGNICTGKGKLAKEIAEKLGFKHFPEAGIHYPDSITGDGKPLAADYNGNCSLEKFYDDPRSNDGNTYRLQSWLYSSRLLQYSDALEHLLTTGQGVVLERSIFSDFVFLDAMYNQGFIRKQCESALQTRFWTGVAGASGKLESGSSEEVLLLNERGGRSKPGVDHYNEVKSVTICDYLPPHLVIYIDVPVPEPHEMKITSAYLQDIENAYKKTFLPEMSEKCEVLQYSAREAQDSKKVVEDIEYLKFDKGPWLKQDNHTLYHLRLLVQDKFEVLNYTSIPVFLPEVTIGAHQTDRVLHQFRERLDWAACFGEESTEVKHQGHLLSVQQGTVALTVASWLRSCLLGLHWKLLFLFPESPMHTTAFMFLC</sequence>
<keyword evidence="11" id="KW-0809">Transit peptide</keyword>
<evidence type="ECO:0000256" key="3">
    <source>
        <dbReference type="ARBA" id="ARBA00004305"/>
    </source>
</evidence>
<dbReference type="GO" id="GO:0005743">
    <property type="term" value="C:mitochondrial inner membrane"/>
    <property type="evidence" value="ECO:0007669"/>
    <property type="project" value="Ensembl"/>
</dbReference>
<dbReference type="GeneTree" id="ENSGT00390000016151"/>
<protein>
    <recommendedName>
        <fullName evidence="6 14">NADH dehydrogenase [ubiquinone] 1 alpha subcomplex subunit 10, mitochondrial</fullName>
    </recommendedName>
</protein>
<comment type="cofactor">
    <cofactor evidence="1 14">
        <name>FAD</name>
        <dbReference type="ChEBI" id="CHEBI:57692"/>
    </cofactor>
</comment>
<comment type="function">
    <text evidence="2 14">Accessory subunit of the mitochondrial membrane respiratory chain NADH dehydrogenase (Complex I), that is believed not to be involved in catalysis. Complex I functions in the transfer of electrons from NADH to the respiratory chain. The immediate electron acceptor for the enzyme is believed to be ubiquinone.</text>
</comment>
<dbReference type="Pfam" id="PF01712">
    <property type="entry name" value="dNK"/>
    <property type="match status" value="1"/>
</dbReference>
<dbReference type="AlphaFoldDB" id="A0A2J8R7W7"/>
<dbReference type="GO" id="GO:0008137">
    <property type="term" value="F:NADH dehydrogenase (ubiquinone) activity"/>
    <property type="evidence" value="ECO:0007669"/>
    <property type="project" value="Ensembl"/>
</dbReference>
<dbReference type="EMBL" id="NDHI03003736">
    <property type="protein sequence ID" value="PNJ04624.1"/>
    <property type="molecule type" value="Genomic_DNA"/>
</dbReference>
<dbReference type="GO" id="GO:0005759">
    <property type="term" value="C:mitochondrial matrix"/>
    <property type="evidence" value="ECO:0007669"/>
    <property type="project" value="UniProtKB-SubCell"/>
</dbReference>
<dbReference type="InterPro" id="IPR031314">
    <property type="entry name" value="DNK_dom"/>
</dbReference>
<reference evidence="17" key="1">
    <citation type="submission" date="2008-02" db="EMBL/GenBank/DDBJ databases">
        <title>A 6x draft sequence assembly of the Pongo pygmaeus abelii genome.</title>
        <authorList>
            <person name="Wilson R.K."/>
            <person name="Mardis E."/>
        </authorList>
    </citation>
    <scope>NUCLEOTIDE SEQUENCE [LARGE SCALE GENOMIC DNA]</scope>
</reference>
<dbReference type="GO" id="GO:0045271">
    <property type="term" value="C:respiratory chain complex I"/>
    <property type="evidence" value="ECO:0007669"/>
    <property type="project" value="Ensembl"/>
</dbReference>
<dbReference type="CDD" id="cd02030">
    <property type="entry name" value="NDUO42"/>
    <property type="match status" value="1"/>
</dbReference>
<evidence type="ECO:0000313" key="16">
    <source>
        <dbReference type="EMBL" id="PNJ04624.1"/>
    </source>
</evidence>
<evidence type="ECO:0000256" key="11">
    <source>
        <dbReference type="ARBA" id="ARBA00022946"/>
    </source>
</evidence>
<accession>A0A8I5TZQ8</accession>
<reference evidence="16" key="2">
    <citation type="submission" date="2017-12" db="EMBL/GenBank/DDBJ databases">
        <title>High-resolution comparative analysis of great ape genomes.</title>
        <authorList>
            <person name="Pollen A."/>
            <person name="Hastie A."/>
            <person name="Hormozdiari F."/>
            <person name="Dougherty M."/>
            <person name="Liu R."/>
            <person name="Chaisson M."/>
            <person name="Hoppe E."/>
            <person name="Hill C."/>
            <person name="Pang A."/>
            <person name="Hillier L."/>
            <person name="Baker C."/>
            <person name="Armstrong J."/>
            <person name="Shendure J."/>
            <person name="Paten B."/>
            <person name="Wilson R."/>
            <person name="Chao H."/>
            <person name="Schneider V."/>
            <person name="Ventura M."/>
            <person name="Kronenberg Z."/>
            <person name="Murali S."/>
            <person name="Gordon D."/>
            <person name="Cantsilieris S."/>
            <person name="Munson K."/>
            <person name="Nelson B."/>
            <person name="Raja A."/>
            <person name="Underwood J."/>
            <person name="Diekhans M."/>
            <person name="Fiddes I."/>
            <person name="Haussler D."/>
            <person name="Eichler E."/>
        </authorList>
    </citation>
    <scope>NUCLEOTIDE SEQUENCE [LARGE SCALE GENOMIC DNA]</scope>
    <source>
        <strain evidence="16">Susie</strain>
    </source>
</reference>
<name>A0A2J8R7W7_PONAB</name>
<dbReference type="InterPro" id="IPR050566">
    <property type="entry name" value="Deoxyribonucleoside_kinase"/>
</dbReference>
<reference evidence="17" key="3">
    <citation type="submission" date="2025-05" db="UniProtKB">
        <authorList>
            <consortium name="Ensembl"/>
        </authorList>
    </citation>
    <scope>IDENTIFICATION</scope>
</reference>
<keyword evidence="13 14" id="KW-0496">Mitochondrion</keyword>
<evidence type="ECO:0000256" key="10">
    <source>
        <dbReference type="ARBA" id="ARBA00022827"/>
    </source>
</evidence>
<evidence type="ECO:0000256" key="12">
    <source>
        <dbReference type="ARBA" id="ARBA00022982"/>
    </source>
</evidence>
<evidence type="ECO:0000256" key="8">
    <source>
        <dbReference type="ARBA" id="ARBA00022630"/>
    </source>
</evidence>
<evidence type="ECO:0000313" key="18">
    <source>
        <dbReference type="Proteomes" id="UP000001595"/>
    </source>
</evidence>
<evidence type="ECO:0000256" key="7">
    <source>
        <dbReference type="ARBA" id="ARBA00022448"/>
    </source>
</evidence>
<dbReference type="InterPro" id="IPR027417">
    <property type="entry name" value="P-loop_NTPase"/>
</dbReference>
<evidence type="ECO:0000256" key="13">
    <source>
        <dbReference type="ARBA" id="ARBA00023128"/>
    </source>
</evidence>
<evidence type="ECO:0000256" key="6">
    <source>
        <dbReference type="ARBA" id="ARBA00017279"/>
    </source>
</evidence>
<keyword evidence="8 14" id="KW-0285">Flavoprotein</keyword>
<evidence type="ECO:0000256" key="4">
    <source>
        <dbReference type="ARBA" id="ARBA00008606"/>
    </source>
</evidence>
<dbReference type="PANTHER" id="PTHR10513">
    <property type="entry name" value="DEOXYNUCLEOSIDE KINASE"/>
    <property type="match status" value="1"/>
</dbReference>
<accession>A0A2J8R7W7</accession>
<evidence type="ECO:0000256" key="9">
    <source>
        <dbReference type="ARBA" id="ARBA00022660"/>
    </source>
</evidence>
<keyword evidence="18" id="KW-1185">Reference proteome</keyword>
<evidence type="ECO:0000259" key="15">
    <source>
        <dbReference type="Pfam" id="PF01712"/>
    </source>
</evidence>
<gene>
    <name evidence="17" type="primary">NDUFA10</name>
    <name evidence="16" type="ORF">CR201_G0053065</name>
</gene>
<dbReference type="Gene3D" id="3.40.50.300">
    <property type="entry name" value="P-loop containing nucleotide triphosphate hydrolases"/>
    <property type="match status" value="2"/>
</dbReference>
<keyword evidence="12 14" id="KW-0249">Electron transport</keyword>
<comment type="subunit">
    <text evidence="5">Complex I is composed of 45 different subunits. This a component of the hydrophobic protein fraction.</text>
</comment>
<evidence type="ECO:0000256" key="5">
    <source>
        <dbReference type="ARBA" id="ARBA00011514"/>
    </source>
</evidence>
<dbReference type="Ensembl" id="ENSPPYT00000050796.1">
    <property type="protein sequence ID" value="ENSPPYP00000044683.1"/>
    <property type="gene ID" value="ENSPPYG00000013332.3"/>
</dbReference>
<proteinExistence type="inferred from homology"/>
<dbReference type="PANTHER" id="PTHR10513:SF15">
    <property type="entry name" value="NADH DEHYDROGENASE [UBIQUINONE] 1 ALPHA SUBCOMPLEX SUBUNIT 10, MITOCHONDRIAL"/>
    <property type="match status" value="1"/>
</dbReference>
<keyword evidence="9 14" id="KW-0679">Respiratory chain</keyword>
<feature type="domain" description="Deoxynucleoside kinase" evidence="15">
    <location>
        <begin position="60"/>
        <end position="182"/>
    </location>
</feature>
<dbReference type="OMA" id="DPHNKKM"/>
<dbReference type="GO" id="GO:0006120">
    <property type="term" value="P:mitochondrial electron transport, NADH to ubiquinone"/>
    <property type="evidence" value="ECO:0007669"/>
    <property type="project" value="Ensembl"/>
</dbReference>
<keyword evidence="10 14" id="KW-0274">FAD</keyword>
<dbReference type="PIRSF" id="PIRSF000543">
    <property type="entry name" value="NADH_UQ_42KD"/>
    <property type="match status" value="1"/>
</dbReference>
<organism evidence="16">
    <name type="scientific">Pongo abelii</name>
    <name type="common">Sumatran orangutan</name>
    <name type="synonym">Pongo pygmaeus abelii</name>
    <dbReference type="NCBI Taxonomy" id="9601"/>
    <lineage>
        <taxon>Eukaryota</taxon>
        <taxon>Metazoa</taxon>
        <taxon>Chordata</taxon>
        <taxon>Craniata</taxon>
        <taxon>Vertebrata</taxon>
        <taxon>Euteleostomi</taxon>
        <taxon>Mammalia</taxon>
        <taxon>Eutheria</taxon>
        <taxon>Euarchontoglires</taxon>
        <taxon>Primates</taxon>
        <taxon>Haplorrhini</taxon>
        <taxon>Catarrhini</taxon>
        <taxon>Hominidae</taxon>
        <taxon>Pongo</taxon>
    </lineage>
</organism>
<comment type="subcellular location">
    <subcellularLocation>
        <location evidence="3 14">Mitochondrion matrix</location>
    </subcellularLocation>
</comment>